<accession>A0ABU0VVQ2</accession>
<dbReference type="InterPro" id="IPR050884">
    <property type="entry name" value="CNP_phosphodiesterase-III"/>
</dbReference>
<evidence type="ECO:0000259" key="5">
    <source>
        <dbReference type="Pfam" id="PF00149"/>
    </source>
</evidence>
<dbReference type="InterPro" id="IPR004843">
    <property type="entry name" value="Calcineurin-like_PHP"/>
</dbReference>
<feature type="domain" description="Calcineurin-like phosphoesterase" evidence="5">
    <location>
        <begin position="3"/>
        <end position="190"/>
    </location>
</feature>
<comment type="similarity">
    <text evidence="4">Belongs to the cyclic nucleotide phosphodiesterase class-III family.</text>
</comment>
<organism evidence="6 7">
    <name type="scientific">Pseudogemmobacter lacusdianii</name>
    <dbReference type="NCBI Taxonomy" id="3069608"/>
    <lineage>
        <taxon>Bacteria</taxon>
        <taxon>Pseudomonadati</taxon>
        <taxon>Pseudomonadota</taxon>
        <taxon>Alphaproteobacteria</taxon>
        <taxon>Rhodobacterales</taxon>
        <taxon>Paracoccaceae</taxon>
        <taxon>Pseudogemmobacter</taxon>
    </lineage>
</organism>
<name>A0ABU0VVQ2_9RHOB</name>
<reference evidence="6 7" key="1">
    <citation type="submission" date="2023-08" db="EMBL/GenBank/DDBJ databases">
        <title>Characterization of two Paracoccaceae strains isolated from Phycosphere and proposal of Xinfangfangia lacusdiani sp. nov.</title>
        <authorList>
            <person name="Deng Y."/>
            <person name="Zhang Y.Q."/>
        </authorList>
    </citation>
    <scope>NUCLEOTIDE SEQUENCE [LARGE SCALE GENOMIC DNA]</scope>
    <source>
        <strain evidence="6 7">CPCC 101601</strain>
    </source>
</reference>
<keyword evidence="1" id="KW-0479">Metal-binding</keyword>
<dbReference type="Gene3D" id="3.60.21.10">
    <property type="match status" value="1"/>
</dbReference>
<evidence type="ECO:0000256" key="4">
    <source>
        <dbReference type="ARBA" id="ARBA00025742"/>
    </source>
</evidence>
<keyword evidence="3" id="KW-0408">Iron</keyword>
<dbReference type="PANTHER" id="PTHR42988:SF2">
    <property type="entry name" value="CYCLIC NUCLEOTIDE PHOSPHODIESTERASE CBUA0032-RELATED"/>
    <property type="match status" value="1"/>
</dbReference>
<evidence type="ECO:0000256" key="2">
    <source>
        <dbReference type="ARBA" id="ARBA00022801"/>
    </source>
</evidence>
<evidence type="ECO:0000313" key="7">
    <source>
        <dbReference type="Proteomes" id="UP001239680"/>
    </source>
</evidence>
<sequence length="263" mass="28826">MTRILHLSDLHFGTLEPGIEGKALALAKHLRPDATVISGDMTQRARAEQFRQAQAFAAKLPQPVLAVPGNHDAPLYNLFQRLTAPYAGFARTFGAELEPCLHIPGAVLQGVNTADPYAWKRGRLRTGSLARMQQNFAAAPAEYWRVAVLHHAPVPAADNTPADIADAPRALRDLGQTGAQIVLSGHTHMPHWGMAETAQGMLFVQVGTAISTRRKTEANDIGLLELDPWGVTLRTWLALPGQDFREGPQARFRYEGQHWVKEG</sequence>
<comment type="caution">
    <text evidence="6">The sequence shown here is derived from an EMBL/GenBank/DDBJ whole genome shotgun (WGS) entry which is preliminary data.</text>
</comment>
<dbReference type="InterPro" id="IPR029052">
    <property type="entry name" value="Metallo-depent_PP-like"/>
</dbReference>
<dbReference type="PANTHER" id="PTHR42988">
    <property type="entry name" value="PHOSPHOHYDROLASE"/>
    <property type="match status" value="1"/>
</dbReference>
<dbReference type="RefSeq" id="WP_306679279.1">
    <property type="nucleotide sequence ID" value="NZ_JAVDBT010000003.1"/>
</dbReference>
<dbReference type="EMBL" id="JAVDBT010000003">
    <property type="protein sequence ID" value="MDQ2065593.1"/>
    <property type="molecule type" value="Genomic_DNA"/>
</dbReference>
<keyword evidence="7" id="KW-1185">Reference proteome</keyword>
<protein>
    <submittedName>
        <fullName evidence="6">Metallophosphoesterase</fullName>
    </submittedName>
</protein>
<dbReference type="Pfam" id="PF00149">
    <property type="entry name" value="Metallophos"/>
    <property type="match status" value="1"/>
</dbReference>
<keyword evidence="2" id="KW-0378">Hydrolase</keyword>
<evidence type="ECO:0000313" key="6">
    <source>
        <dbReference type="EMBL" id="MDQ2065593.1"/>
    </source>
</evidence>
<proteinExistence type="inferred from homology"/>
<dbReference type="SUPFAM" id="SSF56300">
    <property type="entry name" value="Metallo-dependent phosphatases"/>
    <property type="match status" value="1"/>
</dbReference>
<evidence type="ECO:0000256" key="1">
    <source>
        <dbReference type="ARBA" id="ARBA00022723"/>
    </source>
</evidence>
<evidence type="ECO:0000256" key="3">
    <source>
        <dbReference type="ARBA" id="ARBA00023004"/>
    </source>
</evidence>
<gene>
    <name evidence="6" type="ORF">Q9295_04355</name>
</gene>
<dbReference type="Proteomes" id="UP001239680">
    <property type="component" value="Unassembled WGS sequence"/>
</dbReference>